<name>A0ABR7F5L7_9FIRM</name>
<reference evidence="1 2" key="1">
    <citation type="submission" date="2020-08" db="EMBL/GenBank/DDBJ databases">
        <title>Genome public.</title>
        <authorList>
            <person name="Liu C."/>
            <person name="Sun Q."/>
        </authorList>
    </citation>
    <scope>NUCLEOTIDE SEQUENCE [LARGE SCALE GENOMIC DNA]</scope>
    <source>
        <strain evidence="1 2">BX4</strain>
    </source>
</reference>
<dbReference type="EMBL" id="JACOOZ010000011">
    <property type="protein sequence ID" value="MBC5668900.1"/>
    <property type="molecule type" value="Genomic_DNA"/>
</dbReference>
<dbReference type="RefSeq" id="WP_021952393.1">
    <property type="nucleotide sequence ID" value="NZ_JACOOZ010000011.1"/>
</dbReference>
<proteinExistence type="predicted"/>
<sequence>MKKKTVITVVIGVIIALTIITSIYGKNPIYNYVKNKYFPDVLNLEEQYGVKNYKTGNQTIEVDGYTMVMDQYFFESDKSAGYLRIKVMYPDLDMREMETDSGNDENLFNFGLDDTRYFFATDVKGEGFKEGITACTSYQKIRAIQTNKAMYIYFKFCSEDGGIYNGKVFLHDRKAQKGIGYSDYAGKEKYAIGVFDLTK</sequence>
<accession>A0ABR7F5L7</accession>
<protein>
    <submittedName>
        <fullName evidence="1">Uncharacterized protein</fullName>
    </submittedName>
</protein>
<dbReference type="Proteomes" id="UP000597877">
    <property type="component" value="Unassembled WGS sequence"/>
</dbReference>
<evidence type="ECO:0000313" key="1">
    <source>
        <dbReference type="EMBL" id="MBC5668900.1"/>
    </source>
</evidence>
<keyword evidence="2" id="KW-1185">Reference proteome</keyword>
<evidence type="ECO:0000313" key="2">
    <source>
        <dbReference type="Proteomes" id="UP000597877"/>
    </source>
</evidence>
<organism evidence="1 2">
    <name type="scientific">Eubacterium segne</name>
    <dbReference type="NCBI Taxonomy" id="2763045"/>
    <lineage>
        <taxon>Bacteria</taxon>
        <taxon>Bacillati</taxon>
        <taxon>Bacillota</taxon>
        <taxon>Clostridia</taxon>
        <taxon>Eubacteriales</taxon>
        <taxon>Eubacteriaceae</taxon>
        <taxon>Eubacterium</taxon>
    </lineage>
</organism>
<gene>
    <name evidence="1" type="ORF">H8S00_13070</name>
</gene>
<comment type="caution">
    <text evidence="1">The sequence shown here is derived from an EMBL/GenBank/DDBJ whole genome shotgun (WGS) entry which is preliminary data.</text>
</comment>